<dbReference type="SMART" id="SM00300">
    <property type="entry name" value="ChSh"/>
    <property type="match status" value="1"/>
</dbReference>
<dbReference type="EMBL" id="VUJU01002158">
    <property type="protein sequence ID" value="KAF0762380.1"/>
    <property type="molecule type" value="Genomic_DNA"/>
</dbReference>
<dbReference type="GO" id="GO:0005694">
    <property type="term" value="C:chromosome"/>
    <property type="evidence" value="ECO:0007669"/>
    <property type="project" value="UniProtKB-ARBA"/>
</dbReference>
<proteinExistence type="predicted"/>
<dbReference type="InterPro" id="IPR008251">
    <property type="entry name" value="Chromo_shadow_dom"/>
</dbReference>
<dbReference type="GO" id="GO:0005634">
    <property type="term" value="C:nucleus"/>
    <property type="evidence" value="ECO:0007669"/>
    <property type="project" value="UniProtKB-SubCell"/>
</dbReference>
<organism evidence="5 6">
    <name type="scientific">Aphis craccivora</name>
    <name type="common">Cowpea aphid</name>
    <dbReference type="NCBI Taxonomy" id="307492"/>
    <lineage>
        <taxon>Eukaryota</taxon>
        <taxon>Metazoa</taxon>
        <taxon>Ecdysozoa</taxon>
        <taxon>Arthropoda</taxon>
        <taxon>Hexapoda</taxon>
        <taxon>Insecta</taxon>
        <taxon>Pterygota</taxon>
        <taxon>Neoptera</taxon>
        <taxon>Paraneoptera</taxon>
        <taxon>Hemiptera</taxon>
        <taxon>Sternorrhyncha</taxon>
        <taxon>Aphidomorpha</taxon>
        <taxon>Aphidoidea</taxon>
        <taxon>Aphididae</taxon>
        <taxon>Aphidini</taxon>
        <taxon>Aphis</taxon>
        <taxon>Aphis</taxon>
    </lineage>
</organism>
<dbReference type="Pfam" id="PF01393">
    <property type="entry name" value="Chromo_shadow"/>
    <property type="match status" value="1"/>
</dbReference>
<evidence type="ECO:0000259" key="4">
    <source>
        <dbReference type="SMART" id="SM00300"/>
    </source>
</evidence>
<dbReference type="Proteomes" id="UP000478052">
    <property type="component" value="Unassembled WGS sequence"/>
</dbReference>
<keyword evidence="2" id="KW-0539">Nucleus</keyword>
<reference evidence="5 6" key="1">
    <citation type="submission" date="2019-08" db="EMBL/GenBank/DDBJ databases">
        <title>Whole genome of Aphis craccivora.</title>
        <authorList>
            <person name="Voronova N.V."/>
            <person name="Shulinski R.S."/>
            <person name="Bandarenka Y.V."/>
            <person name="Zhorov D.G."/>
            <person name="Warner D."/>
        </authorList>
    </citation>
    <scope>NUCLEOTIDE SEQUENCE [LARGE SCALE GENOMIC DNA]</scope>
    <source>
        <strain evidence="5">180601</strain>
        <tissue evidence="5">Whole Body</tissue>
    </source>
</reference>
<evidence type="ECO:0000313" key="6">
    <source>
        <dbReference type="Proteomes" id="UP000478052"/>
    </source>
</evidence>
<feature type="domain" description="Chromo shadow" evidence="4">
    <location>
        <begin position="177"/>
        <end position="241"/>
    </location>
</feature>
<evidence type="ECO:0000256" key="3">
    <source>
        <dbReference type="SAM" id="MobiDB-lite"/>
    </source>
</evidence>
<evidence type="ECO:0000256" key="1">
    <source>
        <dbReference type="ARBA" id="ARBA00004123"/>
    </source>
</evidence>
<dbReference type="InterPro" id="IPR016197">
    <property type="entry name" value="Chromo-like_dom_sf"/>
</dbReference>
<feature type="compositionally biased region" description="Acidic residues" evidence="3">
    <location>
        <begin position="56"/>
        <end position="66"/>
    </location>
</feature>
<dbReference type="Gene3D" id="2.40.50.40">
    <property type="match status" value="1"/>
</dbReference>
<dbReference type="OrthoDB" id="433924at2759"/>
<gene>
    <name evidence="5" type="ORF">FWK35_00017087</name>
</gene>
<evidence type="ECO:0000313" key="5">
    <source>
        <dbReference type="EMBL" id="KAF0762380.1"/>
    </source>
</evidence>
<comment type="caution">
    <text evidence="5">The sequence shown here is derived from an EMBL/GenBank/DDBJ whole genome shotgun (WGS) entry which is preliminary data.</text>
</comment>
<keyword evidence="6" id="KW-1185">Reference proteome</keyword>
<dbReference type="SUPFAM" id="SSF54160">
    <property type="entry name" value="Chromo domain-like"/>
    <property type="match status" value="1"/>
</dbReference>
<evidence type="ECO:0000256" key="2">
    <source>
        <dbReference type="ARBA" id="ARBA00023242"/>
    </source>
</evidence>
<feature type="region of interest" description="Disordered" evidence="3">
    <location>
        <begin position="50"/>
        <end position="154"/>
    </location>
</feature>
<dbReference type="AlphaFoldDB" id="A0A6G0YX81"/>
<comment type="subcellular location">
    <subcellularLocation>
        <location evidence="1">Nucleus</location>
    </subcellularLocation>
</comment>
<dbReference type="CDD" id="cd00034">
    <property type="entry name" value="CSD"/>
    <property type="match status" value="1"/>
</dbReference>
<protein>
    <submittedName>
        <fullName evidence="5">Chromobox protein 3-like</fullName>
    </submittedName>
</protein>
<name>A0A6G0YX81_APHCR</name>
<sequence>MSVDLNTVIPVNGLNDYIAQSPKDDAAAATTALSEQPSLNGVVHASSQSMAIVVSSEDDDDDDDDVSAAATDRVPSPIDKTVGSPLDDEGEDNSVEDKKSNIQDVNMDSSLVYEPLADPHEHQQPPPPQQVDPVDLPDSNIAGPSSSSDEVPENEIKQEVVDLGTDPNFYEDNEKKVGYDRGLEADHIVGATEKDGKLMFLIAWKNSVGREADLLEATEVYKKSPQVAIKFFEERLCYINKLTFSMTMSIDITVQLSRNLTDTPTYVKIMTCVHLDKTGEHFWFYFKGPINFQMLAQKYVNYAYWPIKECHLAIVNEFQEKCEAAWVREV</sequence>
<accession>A0A6G0YX81</accession>